<proteinExistence type="predicted"/>
<evidence type="ECO:0000313" key="1">
    <source>
        <dbReference type="EMBL" id="CAF0856104.1"/>
    </source>
</evidence>
<dbReference type="OrthoDB" id="9981685at2759"/>
<reference evidence="1" key="1">
    <citation type="submission" date="2021-02" db="EMBL/GenBank/DDBJ databases">
        <authorList>
            <person name="Nowell W R."/>
        </authorList>
    </citation>
    <scope>NUCLEOTIDE SEQUENCE</scope>
</reference>
<dbReference type="EMBL" id="CAJNOO010000205">
    <property type="protein sequence ID" value="CAF0856104.1"/>
    <property type="molecule type" value="Genomic_DNA"/>
</dbReference>
<dbReference type="AlphaFoldDB" id="A0A813W5V1"/>
<dbReference type="PANTHER" id="PTHR47326:SF1">
    <property type="entry name" value="HTH PSQ-TYPE DOMAIN-CONTAINING PROTEIN"/>
    <property type="match status" value="1"/>
</dbReference>
<name>A0A813W5V1_9BILA</name>
<evidence type="ECO:0008006" key="3">
    <source>
        <dbReference type="Google" id="ProtNLM"/>
    </source>
</evidence>
<dbReference type="PANTHER" id="PTHR47326">
    <property type="entry name" value="TRANSPOSABLE ELEMENT TC3 TRANSPOSASE-LIKE PROTEIN"/>
    <property type="match status" value="1"/>
</dbReference>
<dbReference type="Gene3D" id="3.30.420.10">
    <property type="entry name" value="Ribonuclease H-like superfamily/Ribonuclease H"/>
    <property type="match status" value="1"/>
</dbReference>
<protein>
    <recommendedName>
        <fullName evidence="3">Transposase</fullName>
    </recommendedName>
</protein>
<organism evidence="1 2">
    <name type="scientific">Rotaria sordida</name>
    <dbReference type="NCBI Taxonomy" id="392033"/>
    <lineage>
        <taxon>Eukaryota</taxon>
        <taxon>Metazoa</taxon>
        <taxon>Spiralia</taxon>
        <taxon>Gnathifera</taxon>
        <taxon>Rotifera</taxon>
        <taxon>Eurotatoria</taxon>
        <taxon>Bdelloidea</taxon>
        <taxon>Philodinida</taxon>
        <taxon>Philodinidae</taxon>
        <taxon>Rotaria</taxon>
    </lineage>
</organism>
<dbReference type="Proteomes" id="UP000663882">
    <property type="component" value="Unassembled WGS sequence"/>
</dbReference>
<gene>
    <name evidence="1" type="ORF">RFH988_LOCUS6720</name>
</gene>
<dbReference type="InterPro" id="IPR036397">
    <property type="entry name" value="RNaseH_sf"/>
</dbReference>
<dbReference type="GO" id="GO:0003676">
    <property type="term" value="F:nucleic acid binding"/>
    <property type="evidence" value="ECO:0007669"/>
    <property type="project" value="InterPro"/>
</dbReference>
<evidence type="ECO:0000313" key="2">
    <source>
        <dbReference type="Proteomes" id="UP000663882"/>
    </source>
</evidence>
<sequence>MPRNKISDNIEGIIEYLLTKKYSYSVIQEELSEMNLNVSRSTISRIANQVGKQRQAGLLNSQKPKYYRRRHVATPAVVRRITSYINKENPPKISLTAARCHIGVGTTFRIIRDVIHAKCRKKRPVHRLYPAVIEKRRSRAWRMYRRLCNGRYKNYVTTDEAWFYLDSSQGVRDIYYVRSNEIPEEVKKIERNDLHPVAVLVWAGVSAHGKTQLHFIEHGSTITSKYYIEHIIEPFIKYDIPRLFPGDARKRMILHQDSAPGHVAKDTLSYMKEHNIQVIAPHEWLPKSPDAAPMDYSIWGIMKERVRKHKVSTLNGLKNAIKQEWENLEQAVIDNVLENWPKRCRLIYYAHGSHIEHLLQ</sequence>
<comment type="caution">
    <text evidence="1">The sequence shown here is derived from an EMBL/GenBank/DDBJ whole genome shotgun (WGS) entry which is preliminary data.</text>
</comment>
<accession>A0A813W5V1</accession>